<dbReference type="EMBL" id="SHOA02000006">
    <property type="protein sequence ID" value="TDH66930.1"/>
    <property type="molecule type" value="Genomic_DNA"/>
</dbReference>
<feature type="domain" description="GOLD" evidence="2">
    <location>
        <begin position="138"/>
        <end position="264"/>
    </location>
</feature>
<dbReference type="PROSITE" id="PS50866">
    <property type="entry name" value="GOLD"/>
    <property type="match status" value="1"/>
</dbReference>
<dbReference type="InterPro" id="IPR036598">
    <property type="entry name" value="GOLD_dom_sf"/>
</dbReference>
<dbReference type="RefSeq" id="XP_067816429.1">
    <property type="nucleotide sequence ID" value="XM_067965368.1"/>
</dbReference>
<keyword evidence="1" id="KW-0175">Coiled coil</keyword>
<protein>
    <recommendedName>
        <fullName evidence="2">GOLD domain-containing protein</fullName>
    </recommendedName>
</protein>
<dbReference type="KEGG" id="blac:94351039"/>
<dbReference type="Proteomes" id="UP000294530">
    <property type="component" value="Unassembled WGS sequence"/>
</dbReference>
<comment type="caution">
    <text evidence="3">The sequence shown here is derived from an EMBL/GenBank/DDBJ whole genome shotgun (WGS) entry which is preliminary data.</text>
</comment>
<evidence type="ECO:0000313" key="3">
    <source>
        <dbReference type="EMBL" id="TDH66930.1"/>
    </source>
</evidence>
<organism evidence="3 4">
    <name type="scientific">Bremia lactucae</name>
    <name type="common">Lettuce downy mildew</name>
    <dbReference type="NCBI Taxonomy" id="4779"/>
    <lineage>
        <taxon>Eukaryota</taxon>
        <taxon>Sar</taxon>
        <taxon>Stramenopiles</taxon>
        <taxon>Oomycota</taxon>
        <taxon>Peronosporomycetes</taxon>
        <taxon>Peronosporales</taxon>
        <taxon>Peronosporaceae</taxon>
        <taxon>Bremia</taxon>
    </lineage>
</organism>
<feature type="coiled-coil region" evidence="1">
    <location>
        <begin position="414"/>
        <end position="522"/>
    </location>
</feature>
<sequence>MTLDLAVEAPCSPSLNAVSFVLLHHDGHFRLVRRTLRDFQYLAGQLQLESRTNGTSDSFSSLLSAIGAYCDDKPSFYPSKQLGIRLAFVLEGFLRSLMADCEIYSLSGAVKTFFNANFLTSHKSYRDVVENQISAAGEELLTEKVTPGCMLEHPVAVDENQLVVWKFTSQGTGIEFSAAFKSGDDTLIHTDPFSVRDNAKLDFREAITEVFYYRTLCEFMTENEEKGFVYGHFVTRKRGVVTLEWENVDTSSVISKPLQFQVKVLPLFHAAEVLDVASELNRVNTVEWLHHFVSASDVTSLSEILDWQDDENEATLNKVNNLSDENLEKTMQVETATLEEQTSQLEAQVMHLEASLTLTKKELKSALDRVQISDEIYKANLEAITQLQCDSVASKVSKSSARTPRAANLEMPPERQLSTELEQAQRLCASFQEQCLWRSVKNMELEGHLAAIQIEAASWREKYAQQSAKLTELEKQNSTLRAHKTMLVQEVKRLQPYSQVNLAALVQEAQEARMMQRSLQAKVATYKQLHPAIGKTTAETSASGFVLVEASDEEA</sequence>
<dbReference type="GeneID" id="94351039"/>
<accession>A0A976ICW9</accession>
<dbReference type="AlphaFoldDB" id="A0A976ICW9"/>
<name>A0A976ICW9_BRELC</name>
<dbReference type="SUPFAM" id="SSF101576">
    <property type="entry name" value="Supernatant protein factor (SPF), C-terminal domain"/>
    <property type="match status" value="1"/>
</dbReference>
<evidence type="ECO:0000259" key="2">
    <source>
        <dbReference type="PROSITE" id="PS50866"/>
    </source>
</evidence>
<evidence type="ECO:0000313" key="4">
    <source>
        <dbReference type="Proteomes" id="UP000294530"/>
    </source>
</evidence>
<evidence type="ECO:0000256" key="1">
    <source>
        <dbReference type="SAM" id="Coils"/>
    </source>
</evidence>
<gene>
    <name evidence="3" type="ORF">CCR75_007307</name>
</gene>
<proteinExistence type="predicted"/>
<dbReference type="InterPro" id="IPR009038">
    <property type="entry name" value="GOLD_dom"/>
</dbReference>
<dbReference type="Gene3D" id="2.60.120.680">
    <property type="entry name" value="GOLD domain"/>
    <property type="match status" value="1"/>
</dbReference>
<keyword evidence="4" id="KW-1185">Reference proteome</keyword>
<dbReference type="OrthoDB" id="165696at2759"/>
<reference evidence="3 4" key="1">
    <citation type="journal article" date="2021" name="Genome Biol.">
        <title>AFLAP: assembly-free linkage analysis pipeline using k-mers from genome sequencing data.</title>
        <authorList>
            <person name="Fletcher K."/>
            <person name="Zhang L."/>
            <person name="Gil J."/>
            <person name="Han R."/>
            <person name="Cavanaugh K."/>
            <person name="Michelmore R."/>
        </authorList>
    </citation>
    <scope>NUCLEOTIDE SEQUENCE [LARGE SCALE GENOMIC DNA]</scope>
    <source>
        <strain evidence="3 4">SF5</strain>
    </source>
</reference>